<dbReference type="InterPro" id="IPR006143">
    <property type="entry name" value="RND_pump_MFP"/>
</dbReference>
<dbReference type="Gene3D" id="2.40.30.170">
    <property type="match status" value="1"/>
</dbReference>
<dbReference type="InterPro" id="IPR058792">
    <property type="entry name" value="Beta-barrel_RND_2"/>
</dbReference>
<evidence type="ECO:0000259" key="3">
    <source>
        <dbReference type="Pfam" id="PF25954"/>
    </source>
</evidence>
<comment type="caution">
    <text evidence="6">The sequence shown here is derived from an EMBL/GenBank/DDBJ whole genome shotgun (WGS) entry which is preliminary data.</text>
</comment>
<evidence type="ECO:0000256" key="1">
    <source>
        <dbReference type="ARBA" id="ARBA00009477"/>
    </source>
</evidence>
<feature type="domain" description="CusB-like beta-barrel" evidence="3">
    <location>
        <begin position="256"/>
        <end position="326"/>
    </location>
</feature>
<feature type="coiled-coil region" evidence="2">
    <location>
        <begin position="107"/>
        <end position="134"/>
    </location>
</feature>
<dbReference type="Gene3D" id="2.40.420.20">
    <property type="match status" value="1"/>
</dbReference>
<dbReference type="NCBIfam" id="TIGR01730">
    <property type="entry name" value="RND_mfp"/>
    <property type="match status" value="1"/>
</dbReference>
<dbReference type="PANTHER" id="PTHR30469">
    <property type="entry name" value="MULTIDRUG RESISTANCE PROTEIN MDTA"/>
    <property type="match status" value="1"/>
</dbReference>
<feature type="domain" description="Multidrug resistance protein MdtA-like C-terminal permuted SH3" evidence="4">
    <location>
        <begin position="333"/>
        <end position="392"/>
    </location>
</feature>
<dbReference type="GO" id="GO:1990281">
    <property type="term" value="C:efflux pump complex"/>
    <property type="evidence" value="ECO:0007669"/>
    <property type="project" value="TreeGrafter"/>
</dbReference>
<dbReference type="Pfam" id="PF25954">
    <property type="entry name" value="Beta-barrel_RND_2"/>
    <property type="match status" value="1"/>
</dbReference>
<evidence type="ECO:0000256" key="2">
    <source>
        <dbReference type="SAM" id="Coils"/>
    </source>
</evidence>
<evidence type="ECO:0000313" key="7">
    <source>
        <dbReference type="Proteomes" id="UP000741360"/>
    </source>
</evidence>
<dbReference type="InterPro" id="IPR058647">
    <property type="entry name" value="BSH_CzcB-like"/>
</dbReference>
<comment type="similarity">
    <text evidence="1">Belongs to the membrane fusion protein (MFP) (TC 8.A.1) family.</text>
</comment>
<dbReference type="InterPro" id="IPR058627">
    <property type="entry name" value="MdtA-like_C"/>
</dbReference>
<dbReference type="AlphaFoldDB" id="A0A932M1H8"/>
<reference evidence="6" key="1">
    <citation type="submission" date="2020-07" db="EMBL/GenBank/DDBJ databases">
        <title>Huge and variable diversity of episymbiotic CPR bacteria and DPANN archaea in groundwater ecosystems.</title>
        <authorList>
            <person name="He C.Y."/>
            <person name="Keren R."/>
            <person name="Whittaker M."/>
            <person name="Farag I.F."/>
            <person name="Doudna J."/>
            <person name="Cate J.H.D."/>
            <person name="Banfield J.F."/>
        </authorList>
    </citation>
    <scope>NUCLEOTIDE SEQUENCE</scope>
    <source>
        <strain evidence="6">NC_groundwater_717_Ag_S-0.2um_59_8</strain>
    </source>
</reference>
<keyword evidence="2" id="KW-0175">Coiled coil</keyword>
<dbReference type="SUPFAM" id="SSF111369">
    <property type="entry name" value="HlyD-like secretion proteins"/>
    <property type="match status" value="3"/>
</dbReference>
<evidence type="ECO:0000313" key="6">
    <source>
        <dbReference type="EMBL" id="MBI3015490.1"/>
    </source>
</evidence>
<dbReference type="Gene3D" id="2.40.50.100">
    <property type="match status" value="1"/>
</dbReference>
<dbReference type="EMBL" id="JACPSX010000202">
    <property type="protein sequence ID" value="MBI3015490.1"/>
    <property type="molecule type" value="Genomic_DNA"/>
</dbReference>
<dbReference type="PROSITE" id="PS51257">
    <property type="entry name" value="PROKAR_LIPOPROTEIN"/>
    <property type="match status" value="1"/>
</dbReference>
<accession>A0A932M1H8</accession>
<dbReference type="Proteomes" id="UP000741360">
    <property type="component" value="Unassembled WGS sequence"/>
</dbReference>
<dbReference type="Gene3D" id="1.10.287.470">
    <property type="entry name" value="Helix hairpin bin"/>
    <property type="match status" value="1"/>
</dbReference>
<proteinExistence type="inferred from homology"/>
<evidence type="ECO:0000259" key="4">
    <source>
        <dbReference type="Pfam" id="PF25967"/>
    </source>
</evidence>
<sequence>MRPSYRNLSYVFLLAVLILTLFGCRKEEPRPPEPQVSTALQARVETVAKTSVPDAFWAVGTVKARTTAEVSSRILGTVKELWAREGAIVSAGEVLAVIDDRDLAAQVRRAEAALDEARRGIDEVDQSLREAAAALSGTEANRQYAAATLSRYSQLFQEKSVSPHEYEGVQAKARAAEAQVEQARARILSLEARKKQVEARIAQAQAETGAARVALGYATVVAPFRGQILEKKAEVGDMAAPGRPLIVMEETGHHRLEAGVGETEIATVRRGQAVAVQIDALGEKNLSGRVAEIVPAADPASRTFTVKIDLPPLPSLRSGLYGTASFPRERKEAVLIPAGALVTRGQLQGVFVVDGQNTARLRLVKTGATYDGRIEILSGLAAGERILTSEVSRAADGGRVQALP</sequence>
<protein>
    <submittedName>
        <fullName evidence="6">Efflux RND transporter periplasmic adaptor subunit</fullName>
    </submittedName>
</protein>
<dbReference type="Pfam" id="PF25973">
    <property type="entry name" value="BSH_CzcB"/>
    <property type="match status" value="1"/>
</dbReference>
<gene>
    <name evidence="6" type="ORF">HYY65_10610</name>
</gene>
<feature type="domain" description="CzcB-like barrel-sandwich hybrid" evidence="5">
    <location>
        <begin position="67"/>
        <end position="238"/>
    </location>
</feature>
<dbReference type="Pfam" id="PF25967">
    <property type="entry name" value="RND-MFP_C"/>
    <property type="match status" value="1"/>
</dbReference>
<evidence type="ECO:0000259" key="5">
    <source>
        <dbReference type="Pfam" id="PF25973"/>
    </source>
</evidence>
<dbReference type="PANTHER" id="PTHR30469:SF38">
    <property type="entry name" value="HLYD FAMILY SECRETION PROTEIN"/>
    <property type="match status" value="1"/>
</dbReference>
<dbReference type="GO" id="GO:0015562">
    <property type="term" value="F:efflux transmembrane transporter activity"/>
    <property type="evidence" value="ECO:0007669"/>
    <property type="project" value="TreeGrafter"/>
</dbReference>
<organism evidence="6 7">
    <name type="scientific">Tectimicrobiota bacterium</name>
    <dbReference type="NCBI Taxonomy" id="2528274"/>
    <lineage>
        <taxon>Bacteria</taxon>
        <taxon>Pseudomonadati</taxon>
        <taxon>Nitrospinota/Tectimicrobiota group</taxon>
        <taxon>Candidatus Tectimicrobiota</taxon>
    </lineage>
</organism>
<feature type="coiled-coil region" evidence="2">
    <location>
        <begin position="166"/>
        <end position="207"/>
    </location>
</feature>
<name>A0A932M1H8_UNCTE</name>